<dbReference type="Pfam" id="PF03537">
    <property type="entry name" value="Glyco_hydro_114"/>
    <property type="match status" value="1"/>
</dbReference>
<comment type="caution">
    <text evidence="6">The sequence shown here is derived from an EMBL/GenBank/DDBJ whole genome shotgun (WGS) entry which is preliminary data.</text>
</comment>
<evidence type="ECO:0000256" key="3">
    <source>
        <dbReference type="SAM" id="MobiDB-lite"/>
    </source>
</evidence>
<dbReference type="Gene3D" id="3.20.20.70">
    <property type="entry name" value="Aldolase class I"/>
    <property type="match status" value="1"/>
</dbReference>
<dbReference type="AlphaFoldDB" id="A0A9P7Z0Q9"/>
<accession>A0A9P7Z0Q9</accession>
<evidence type="ECO:0000256" key="1">
    <source>
        <dbReference type="ARBA" id="ARBA00001255"/>
    </source>
</evidence>
<name>A0A9P7Z0Q9_9HELO</name>
<dbReference type="EMBL" id="MU253996">
    <property type="protein sequence ID" value="KAG9243217.1"/>
    <property type="molecule type" value="Genomic_DNA"/>
</dbReference>
<dbReference type="InterPro" id="IPR013785">
    <property type="entry name" value="Aldolase_TIM"/>
</dbReference>
<feature type="compositionally biased region" description="Low complexity" evidence="3">
    <location>
        <begin position="56"/>
        <end position="70"/>
    </location>
</feature>
<organism evidence="6 7">
    <name type="scientific">Calycina marina</name>
    <dbReference type="NCBI Taxonomy" id="1763456"/>
    <lineage>
        <taxon>Eukaryota</taxon>
        <taxon>Fungi</taxon>
        <taxon>Dikarya</taxon>
        <taxon>Ascomycota</taxon>
        <taxon>Pezizomycotina</taxon>
        <taxon>Leotiomycetes</taxon>
        <taxon>Helotiales</taxon>
        <taxon>Pezizellaceae</taxon>
        <taxon>Calycina</taxon>
    </lineage>
</organism>
<dbReference type="OrthoDB" id="2108802at2759"/>
<keyword evidence="4" id="KW-0812">Transmembrane</keyword>
<evidence type="ECO:0000256" key="2">
    <source>
        <dbReference type="ARBA" id="ARBA00012755"/>
    </source>
</evidence>
<evidence type="ECO:0000256" key="4">
    <source>
        <dbReference type="SAM" id="Phobius"/>
    </source>
</evidence>
<dbReference type="EC" id="3.2.1.22" evidence="2"/>
<keyword evidence="4" id="KW-0472">Membrane</keyword>
<protein>
    <recommendedName>
        <fullName evidence="2">alpha-galactosidase</fullName>
        <ecNumber evidence="2">3.2.1.22</ecNumber>
    </recommendedName>
</protein>
<evidence type="ECO:0000313" key="7">
    <source>
        <dbReference type="Proteomes" id="UP000887226"/>
    </source>
</evidence>
<dbReference type="GO" id="GO:0004557">
    <property type="term" value="F:alpha-galactosidase activity"/>
    <property type="evidence" value="ECO:0007669"/>
    <property type="project" value="UniProtKB-EC"/>
</dbReference>
<dbReference type="PANTHER" id="PTHR35273">
    <property type="entry name" value="ALPHA-1,4 POLYGALACTOSAMINIDASE, PUTATIVE (AFU_ORTHOLOGUE AFUA_3G07890)-RELATED"/>
    <property type="match status" value="1"/>
</dbReference>
<feature type="region of interest" description="Disordered" evidence="3">
    <location>
        <begin position="49"/>
        <end position="70"/>
    </location>
</feature>
<reference evidence="6" key="1">
    <citation type="journal article" date="2021" name="IMA Fungus">
        <title>Genomic characterization of three marine fungi, including Emericellopsis atlantica sp. nov. with signatures of a generalist lifestyle and marine biomass degradation.</title>
        <authorList>
            <person name="Hagestad O.C."/>
            <person name="Hou L."/>
            <person name="Andersen J.H."/>
            <person name="Hansen E.H."/>
            <person name="Altermark B."/>
            <person name="Li C."/>
            <person name="Kuhnert E."/>
            <person name="Cox R.J."/>
            <person name="Crous P.W."/>
            <person name="Spatafora J.W."/>
            <person name="Lail K."/>
            <person name="Amirebrahimi M."/>
            <person name="Lipzen A."/>
            <person name="Pangilinan J."/>
            <person name="Andreopoulos W."/>
            <person name="Hayes R.D."/>
            <person name="Ng V."/>
            <person name="Grigoriev I.V."/>
            <person name="Jackson S.A."/>
            <person name="Sutton T.D.S."/>
            <person name="Dobson A.D.W."/>
            <person name="Rama T."/>
        </authorList>
    </citation>
    <scope>NUCLEOTIDE SEQUENCE</scope>
    <source>
        <strain evidence="6">TRa3180A</strain>
    </source>
</reference>
<dbReference type="InterPro" id="IPR004352">
    <property type="entry name" value="GH114_TIM-barrel"/>
</dbReference>
<gene>
    <name evidence="6" type="ORF">BJ878DRAFT_130107</name>
</gene>
<comment type="catalytic activity">
    <reaction evidence="1">
        <text>Hydrolysis of terminal, non-reducing alpha-D-galactose residues in alpha-D-galactosides, including galactose oligosaccharides, galactomannans and galactolipids.</text>
        <dbReference type="EC" id="3.2.1.22"/>
    </reaction>
</comment>
<keyword evidence="7" id="KW-1185">Reference proteome</keyword>
<evidence type="ECO:0000259" key="5">
    <source>
        <dbReference type="Pfam" id="PF03537"/>
    </source>
</evidence>
<keyword evidence="4" id="KW-1133">Transmembrane helix</keyword>
<evidence type="ECO:0000313" key="6">
    <source>
        <dbReference type="EMBL" id="KAG9243217.1"/>
    </source>
</evidence>
<feature type="transmembrane region" description="Helical" evidence="4">
    <location>
        <begin position="24"/>
        <end position="47"/>
    </location>
</feature>
<dbReference type="PANTHER" id="PTHR35273:SF2">
    <property type="entry name" value="ALPHA-GALACTOSIDASE"/>
    <property type="match status" value="1"/>
</dbReference>
<dbReference type="Proteomes" id="UP000887226">
    <property type="component" value="Unassembled WGS sequence"/>
</dbReference>
<proteinExistence type="predicted"/>
<dbReference type="SUPFAM" id="SSF51445">
    <property type="entry name" value="(Trans)glycosidases"/>
    <property type="match status" value="1"/>
</dbReference>
<dbReference type="InterPro" id="IPR017853">
    <property type="entry name" value="GH"/>
</dbReference>
<sequence length="313" mass="34275">MRSQTDNLGSKPQPRGVFHRSKKFWIILSVILIAIAIGLGVGLGVGLTQGSDSDSDSNPPSTTLVPTPNTTETYWQPKAGETWQIVLLNALKNTSLNVSVYDIDLFDNPTSTIDTLHAQNKKVICYFSAGSYEPNRPDSSQFTATDKGSELDGWPGEYWLQTDSSNVRQIMTSRLQLAKSKGCDGVDPDNVDGYDNENGLGLTTYSSVDYLGFLADNAHSLNLSIGLKNGGAIVDSVIQVMQWEVNEQCAQYNECPLFESFIEANKPVFQIEYPSGAPNVDASAKRSSCGNSSEQDFSTILKNMDLDEWLEEC</sequence>
<feature type="domain" description="Glycoside-hydrolase family GH114 TIM-barrel" evidence="5">
    <location>
        <begin position="82"/>
        <end position="309"/>
    </location>
</feature>